<dbReference type="InterPro" id="IPR036034">
    <property type="entry name" value="PDZ_sf"/>
</dbReference>
<evidence type="ECO:0000256" key="3">
    <source>
        <dbReference type="ARBA" id="ARBA00022801"/>
    </source>
</evidence>
<dbReference type="Gene3D" id="3.90.226.10">
    <property type="entry name" value="2-enoyl-CoA Hydratase, Chain A, domain 1"/>
    <property type="match status" value="1"/>
</dbReference>
<dbReference type="Pfam" id="PF13180">
    <property type="entry name" value="PDZ_2"/>
    <property type="match status" value="1"/>
</dbReference>
<dbReference type="FunFam" id="2.30.42.10:FF:000063">
    <property type="entry name" value="Peptidase, S41 family"/>
    <property type="match status" value="1"/>
</dbReference>
<dbReference type="CDD" id="cd07560">
    <property type="entry name" value="Peptidase_S41_CPP"/>
    <property type="match status" value="1"/>
</dbReference>
<comment type="similarity">
    <text evidence="1">Belongs to the peptidase S41A family.</text>
</comment>
<dbReference type="InterPro" id="IPR005151">
    <property type="entry name" value="Tail-specific_protease"/>
</dbReference>
<gene>
    <name evidence="6" type="ORF">S12H4_34491</name>
</gene>
<dbReference type="GO" id="GO:0030288">
    <property type="term" value="C:outer membrane-bounded periplasmic space"/>
    <property type="evidence" value="ECO:0007669"/>
    <property type="project" value="TreeGrafter"/>
</dbReference>
<dbReference type="EMBL" id="BARW01020410">
    <property type="protein sequence ID" value="GAI91269.1"/>
    <property type="molecule type" value="Genomic_DNA"/>
</dbReference>
<keyword evidence="4" id="KW-0720">Serine protease</keyword>
<proteinExistence type="inferred from homology"/>
<protein>
    <recommendedName>
        <fullName evidence="5">PDZ domain-containing protein</fullName>
    </recommendedName>
</protein>
<dbReference type="AlphaFoldDB" id="X1UFZ1"/>
<accession>X1UFZ1</accession>
<reference evidence="6" key="1">
    <citation type="journal article" date="2014" name="Front. Microbiol.">
        <title>High frequency of phylogenetically diverse reductive dehalogenase-homologous genes in deep subseafloor sedimentary metagenomes.</title>
        <authorList>
            <person name="Kawai M."/>
            <person name="Futagami T."/>
            <person name="Toyoda A."/>
            <person name="Takaki Y."/>
            <person name="Nishi S."/>
            <person name="Hori S."/>
            <person name="Arai W."/>
            <person name="Tsubouchi T."/>
            <person name="Morono Y."/>
            <person name="Uchiyama I."/>
            <person name="Ito T."/>
            <person name="Fujiyama A."/>
            <person name="Inagaki F."/>
            <person name="Takami H."/>
        </authorList>
    </citation>
    <scope>NUCLEOTIDE SEQUENCE</scope>
    <source>
        <strain evidence="6">Expedition CK06-06</strain>
    </source>
</reference>
<evidence type="ECO:0000256" key="2">
    <source>
        <dbReference type="ARBA" id="ARBA00022670"/>
    </source>
</evidence>
<dbReference type="Pfam" id="PF03572">
    <property type="entry name" value="Peptidase_S41"/>
    <property type="match status" value="1"/>
</dbReference>
<dbReference type="GO" id="GO:0007165">
    <property type="term" value="P:signal transduction"/>
    <property type="evidence" value="ECO:0007669"/>
    <property type="project" value="TreeGrafter"/>
</dbReference>
<dbReference type="SMART" id="SM00245">
    <property type="entry name" value="TSPc"/>
    <property type="match status" value="1"/>
</dbReference>
<dbReference type="GO" id="GO:0004175">
    <property type="term" value="F:endopeptidase activity"/>
    <property type="evidence" value="ECO:0007669"/>
    <property type="project" value="TreeGrafter"/>
</dbReference>
<dbReference type="GO" id="GO:0008236">
    <property type="term" value="F:serine-type peptidase activity"/>
    <property type="evidence" value="ECO:0007669"/>
    <property type="project" value="UniProtKB-KW"/>
</dbReference>
<keyword evidence="2" id="KW-0645">Protease</keyword>
<dbReference type="SMART" id="SM00228">
    <property type="entry name" value="PDZ"/>
    <property type="match status" value="1"/>
</dbReference>
<comment type="caution">
    <text evidence="6">The sequence shown here is derived from an EMBL/GenBank/DDBJ whole genome shotgun (WGS) entry which is preliminary data.</text>
</comment>
<dbReference type="Gene3D" id="2.30.42.10">
    <property type="match status" value="1"/>
</dbReference>
<dbReference type="InterPro" id="IPR029045">
    <property type="entry name" value="ClpP/crotonase-like_dom_sf"/>
</dbReference>
<dbReference type="Gene3D" id="3.30.750.44">
    <property type="match status" value="1"/>
</dbReference>
<dbReference type="SUPFAM" id="SSF52096">
    <property type="entry name" value="ClpP/crotonase"/>
    <property type="match status" value="1"/>
</dbReference>
<evidence type="ECO:0000256" key="1">
    <source>
        <dbReference type="ARBA" id="ARBA00009179"/>
    </source>
</evidence>
<feature type="non-terminal residue" evidence="6">
    <location>
        <position position="1"/>
    </location>
</feature>
<keyword evidence="3" id="KW-0378">Hydrolase</keyword>
<sequence>LIYGALKGMLRSLDPYSQFLDPEAYKEVKVETEGQFGGLGIEISIKDGLLTIIAPIDDTPAYQVGLKADDRIVKIEGEVTRDITLMEAVKKLRGKPGTQVTVTIMREGAQKLLDFTITRDIIKIKSIRKAKLFEDNIGYVRLSEFQEKSPQDTEAALRKLEKGGMDSLILDLRNNPGGLLDSAVRVTEKFIPPGKVIVSTRGRGARQDMVFKSRTKGRHRKYPLIVLISKGSASGSEILAGAIQDYDRGILLGTKTFGKGSVQTVIPLADGS</sequence>
<evidence type="ECO:0000313" key="6">
    <source>
        <dbReference type="EMBL" id="GAI91269.1"/>
    </source>
</evidence>
<name>X1UFZ1_9ZZZZ</name>
<dbReference type="PROSITE" id="PS50106">
    <property type="entry name" value="PDZ"/>
    <property type="match status" value="1"/>
</dbReference>
<dbReference type="PANTHER" id="PTHR32060">
    <property type="entry name" value="TAIL-SPECIFIC PROTEASE"/>
    <property type="match status" value="1"/>
</dbReference>
<dbReference type="NCBIfam" id="TIGR00225">
    <property type="entry name" value="prc"/>
    <property type="match status" value="1"/>
</dbReference>
<dbReference type="SUPFAM" id="SSF50156">
    <property type="entry name" value="PDZ domain-like"/>
    <property type="match status" value="1"/>
</dbReference>
<feature type="non-terminal residue" evidence="6">
    <location>
        <position position="272"/>
    </location>
</feature>
<feature type="domain" description="PDZ" evidence="5">
    <location>
        <begin position="27"/>
        <end position="93"/>
    </location>
</feature>
<evidence type="ECO:0000256" key="4">
    <source>
        <dbReference type="ARBA" id="ARBA00022825"/>
    </source>
</evidence>
<dbReference type="CDD" id="cd06782">
    <property type="entry name" value="cpPDZ_CPP-like"/>
    <property type="match status" value="1"/>
</dbReference>
<dbReference type="PANTHER" id="PTHR32060:SF30">
    <property type="entry name" value="CARBOXY-TERMINAL PROCESSING PROTEASE CTPA"/>
    <property type="match status" value="1"/>
</dbReference>
<dbReference type="InterPro" id="IPR004447">
    <property type="entry name" value="Peptidase_S41A"/>
</dbReference>
<organism evidence="6">
    <name type="scientific">marine sediment metagenome</name>
    <dbReference type="NCBI Taxonomy" id="412755"/>
    <lineage>
        <taxon>unclassified sequences</taxon>
        <taxon>metagenomes</taxon>
        <taxon>ecological metagenomes</taxon>
    </lineage>
</organism>
<dbReference type="GO" id="GO:0006508">
    <property type="term" value="P:proteolysis"/>
    <property type="evidence" value="ECO:0007669"/>
    <property type="project" value="UniProtKB-KW"/>
</dbReference>
<dbReference type="InterPro" id="IPR001478">
    <property type="entry name" value="PDZ"/>
</dbReference>
<evidence type="ECO:0000259" key="5">
    <source>
        <dbReference type="PROSITE" id="PS50106"/>
    </source>
</evidence>